<dbReference type="EMBL" id="LR902368">
    <property type="protein sequence ID" value="CAD7250423.1"/>
    <property type="molecule type" value="Genomic_DNA"/>
</dbReference>
<keyword evidence="4" id="KW-1133">Transmembrane helix</keyword>
<keyword evidence="1 2" id="KW-0193">Cuticle</keyword>
<evidence type="ECO:0000313" key="6">
    <source>
        <dbReference type="Proteomes" id="UP000677054"/>
    </source>
</evidence>
<dbReference type="Pfam" id="PF00379">
    <property type="entry name" value="Chitin_bind_4"/>
    <property type="match status" value="1"/>
</dbReference>
<dbReference type="GO" id="GO:0005615">
    <property type="term" value="C:extracellular space"/>
    <property type="evidence" value="ECO:0007669"/>
    <property type="project" value="TreeGrafter"/>
</dbReference>
<organism evidence="5">
    <name type="scientific">Darwinula stevensoni</name>
    <dbReference type="NCBI Taxonomy" id="69355"/>
    <lineage>
        <taxon>Eukaryota</taxon>
        <taxon>Metazoa</taxon>
        <taxon>Ecdysozoa</taxon>
        <taxon>Arthropoda</taxon>
        <taxon>Crustacea</taxon>
        <taxon>Oligostraca</taxon>
        <taxon>Ostracoda</taxon>
        <taxon>Podocopa</taxon>
        <taxon>Podocopida</taxon>
        <taxon>Darwinulocopina</taxon>
        <taxon>Darwinuloidea</taxon>
        <taxon>Darwinulidae</taxon>
        <taxon>Darwinula</taxon>
    </lineage>
</organism>
<evidence type="ECO:0000256" key="1">
    <source>
        <dbReference type="ARBA" id="ARBA00022460"/>
    </source>
</evidence>
<gene>
    <name evidence="5" type="ORF">DSTB1V02_LOCUS10199</name>
</gene>
<evidence type="ECO:0000256" key="4">
    <source>
        <dbReference type="SAM" id="Phobius"/>
    </source>
</evidence>
<dbReference type="PROSITE" id="PS51155">
    <property type="entry name" value="CHIT_BIND_RR_2"/>
    <property type="match status" value="1"/>
</dbReference>
<dbReference type="Proteomes" id="UP000677054">
    <property type="component" value="Unassembled WGS sequence"/>
</dbReference>
<protein>
    <submittedName>
        <fullName evidence="5">Uncharacterized protein</fullName>
    </submittedName>
</protein>
<proteinExistence type="predicted"/>
<evidence type="ECO:0000313" key="5">
    <source>
        <dbReference type="EMBL" id="CAD7250423.1"/>
    </source>
</evidence>
<evidence type="ECO:0000256" key="3">
    <source>
        <dbReference type="SAM" id="MobiDB-lite"/>
    </source>
</evidence>
<sequence length="222" mass="24972">MQPRPSFRAGYKNPGRIRGETHSRLRLLLGFFGHFLRSRPFLRHEGERISILLVLCVLVAVGAAVPLANSYKVAYGTDGDDSDSGSGSDEKGYGKKGYGDDDSKYKYAYEIRDDKTYNYQAKKEMKDGDKLMGEYRYVAPDGYLYVVSYKDEGYGFQAEVKREKNTIFPGWTHGADSSEEKGYKAPAYSKPPAYSKQPAYPKPSYSRTYIAYGDDGDDDASR</sequence>
<dbReference type="InterPro" id="IPR051217">
    <property type="entry name" value="Insect_Cuticle_Struc_Prot"/>
</dbReference>
<keyword evidence="6" id="KW-1185">Reference proteome</keyword>
<dbReference type="PANTHER" id="PTHR12236:SF79">
    <property type="entry name" value="CUTICULAR PROTEIN 50CB-RELATED"/>
    <property type="match status" value="1"/>
</dbReference>
<evidence type="ECO:0000256" key="2">
    <source>
        <dbReference type="PROSITE-ProRule" id="PRU00497"/>
    </source>
</evidence>
<name>A0A7R9FPV4_9CRUS</name>
<dbReference type="OrthoDB" id="6347793at2759"/>
<dbReference type="InterPro" id="IPR000618">
    <property type="entry name" value="Insect_cuticle"/>
</dbReference>
<dbReference type="GO" id="GO:0042302">
    <property type="term" value="F:structural constituent of cuticle"/>
    <property type="evidence" value="ECO:0007669"/>
    <property type="project" value="UniProtKB-UniRule"/>
</dbReference>
<feature type="region of interest" description="Disordered" evidence="3">
    <location>
        <begin position="170"/>
        <end position="222"/>
    </location>
</feature>
<dbReference type="PANTHER" id="PTHR12236">
    <property type="entry name" value="STRUCTURAL CONTITUENT OF CUTICLE"/>
    <property type="match status" value="1"/>
</dbReference>
<reference evidence="5" key="1">
    <citation type="submission" date="2020-11" db="EMBL/GenBank/DDBJ databases">
        <authorList>
            <person name="Tran Van P."/>
        </authorList>
    </citation>
    <scope>NUCLEOTIDE SEQUENCE</scope>
</reference>
<keyword evidence="4" id="KW-0472">Membrane</keyword>
<dbReference type="AlphaFoldDB" id="A0A7R9FPV4"/>
<dbReference type="GO" id="GO:0031012">
    <property type="term" value="C:extracellular matrix"/>
    <property type="evidence" value="ECO:0007669"/>
    <property type="project" value="TreeGrafter"/>
</dbReference>
<dbReference type="EMBL" id="CAJPEV010002851">
    <property type="protein sequence ID" value="CAG0898220.1"/>
    <property type="molecule type" value="Genomic_DNA"/>
</dbReference>
<keyword evidence="4" id="KW-0812">Transmembrane</keyword>
<accession>A0A7R9FPV4</accession>
<feature type="transmembrane region" description="Helical" evidence="4">
    <location>
        <begin position="49"/>
        <end position="68"/>
    </location>
</feature>